<dbReference type="Gene3D" id="1.10.150.130">
    <property type="match status" value="1"/>
</dbReference>
<dbReference type="AlphaFoldDB" id="Q5R0D1"/>
<dbReference type="GO" id="GO:0003677">
    <property type="term" value="F:DNA binding"/>
    <property type="evidence" value="ECO:0007669"/>
    <property type="project" value="UniProtKB-KW"/>
</dbReference>
<proteinExistence type="predicted"/>
<reference evidence="3 4" key="1">
    <citation type="journal article" date="2004" name="Proc. Natl. Acad. Sci. U.S.A.">
        <title>Genome sequence of the deep-sea gamma-proteobacterium Idiomarina loihiensis reveals amino acid fermentation as a source of carbon and energy.</title>
        <authorList>
            <person name="Hou S."/>
            <person name="Saw J.H."/>
            <person name="Lee K.S."/>
            <person name="Freitas T.A."/>
            <person name="Belisle C."/>
            <person name="Kawarabayasi Y."/>
            <person name="Donachie S.P."/>
            <person name="Pikina A."/>
            <person name="Galperin M.Y."/>
            <person name="Koonin E.V."/>
            <person name="Makarova K.S."/>
            <person name="Omelchenko M.V."/>
            <person name="Sorokin A."/>
            <person name="Wolf Y.I."/>
            <person name="Li Q.X."/>
            <person name="Keum Y.S."/>
            <person name="Campbell S."/>
            <person name="Denery J."/>
            <person name="Aizawa S."/>
            <person name="Shibata S."/>
            <person name="Malahoff A."/>
            <person name="Alam M."/>
        </authorList>
    </citation>
    <scope>NUCLEOTIDE SEQUENCE [LARGE SCALE GENOMIC DNA]</scope>
    <source>
        <strain evidence="4">ATCC BAA-735 / DSM 15497 / L2-TR</strain>
    </source>
</reference>
<dbReference type="InterPro" id="IPR011010">
    <property type="entry name" value="DNA_brk_join_enz"/>
</dbReference>
<dbReference type="eggNOG" id="COG4974">
    <property type="taxonomic scope" value="Bacteria"/>
</dbReference>
<evidence type="ECO:0000313" key="3">
    <source>
        <dbReference type="EMBL" id="AAV81520.1"/>
    </source>
</evidence>
<dbReference type="Gene3D" id="1.10.443.10">
    <property type="entry name" value="Intergrase catalytic core"/>
    <property type="match status" value="1"/>
</dbReference>
<dbReference type="EMBL" id="AE017340">
    <property type="protein sequence ID" value="AAV81520.1"/>
    <property type="molecule type" value="Genomic_DNA"/>
</dbReference>
<dbReference type="GO" id="GO:0006310">
    <property type="term" value="P:DNA recombination"/>
    <property type="evidence" value="ECO:0007669"/>
    <property type="project" value="UniProtKB-KW"/>
</dbReference>
<organism evidence="3 4">
    <name type="scientific">Idiomarina loihiensis (strain ATCC BAA-735 / DSM 15497 / L2-TR)</name>
    <dbReference type="NCBI Taxonomy" id="283942"/>
    <lineage>
        <taxon>Bacteria</taxon>
        <taxon>Pseudomonadati</taxon>
        <taxon>Pseudomonadota</taxon>
        <taxon>Gammaproteobacteria</taxon>
        <taxon>Alteromonadales</taxon>
        <taxon>Idiomarinaceae</taxon>
        <taxon>Idiomarina</taxon>
    </lineage>
</organism>
<keyword evidence="1" id="KW-0238">DNA-binding</keyword>
<dbReference type="GO" id="GO:0015074">
    <property type="term" value="P:DNA integration"/>
    <property type="evidence" value="ECO:0007669"/>
    <property type="project" value="InterPro"/>
</dbReference>
<dbReference type="KEGG" id="ilo:IL0679"/>
<keyword evidence="4" id="KW-1185">Reference proteome</keyword>
<dbReference type="SUPFAM" id="SSF56349">
    <property type="entry name" value="DNA breaking-rejoining enzymes"/>
    <property type="match status" value="1"/>
</dbReference>
<evidence type="ECO:0000256" key="2">
    <source>
        <dbReference type="ARBA" id="ARBA00023172"/>
    </source>
</evidence>
<dbReference type="STRING" id="283942.IL0679"/>
<evidence type="ECO:0000256" key="1">
    <source>
        <dbReference type="ARBA" id="ARBA00023125"/>
    </source>
</evidence>
<keyword evidence="2" id="KW-0233">DNA recombination</keyword>
<gene>
    <name evidence="3" type="primary">intE</name>
    <name evidence="3" type="ordered locus">IL0679</name>
</gene>
<protein>
    <submittedName>
        <fullName evidence="3">Integrase</fullName>
    </submittedName>
</protein>
<evidence type="ECO:0000313" key="4">
    <source>
        <dbReference type="Proteomes" id="UP000001171"/>
    </source>
</evidence>
<dbReference type="InterPro" id="IPR010998">
    <property type="entry name" value="Integrase_recombinase_N"/>
</dbReference>
<dbReference type="HOGENOM" id="CLU_049005_1_0_6"/>
<dbReference type="OrthoDB" id="8781634at2"/>
<name>Q5R0D1_IDILO</name>
<accession>Q5R0D1</accession>
<dbReference type="InterPro" id="IPR013762">
    <property type="entry name" value="Integrase-like_cat_sf"/>
</dbReference>
<sequence length="383" mass="44973">MAPRRRMTQNAGLPTGLNQIKKRGVKRWRYRYPSGKDVYLPVETTRHDAVEAASLFNAKYRNPTISLIERADRYNKPLEYWLPKILRRVREEEQMSSDTQKTFEADCERLTLLFGKTYTKAITLRHVNEYLEKYCTGKSNNVYNRKISFLQKVFTYLIDESAMDLNFADQKKKKRKEGKRRKRLTAEAFKLIHEAASVYLKVAMELSMQTTHAVLEISRIQYKDCVWLDKPVVEEGMMVFGYLRIHRQKTEEKEASRVEIPITKELKRVIERSRDRLLSPYIVHRRGRYPKRVGEGCDHPTQVASKYISREFSKLRDQLGLFSELSKIERPSFHEIRALSARAYKDGGYDPQARMAHSDAKSTKVYTENHKLWTRVPPGEIAI</sequence>
<dbReference type="Proteomes" id="UP000001171">
    <property type="component" value="Chromosome"/>
</dbReference>